<evidence type="ECO:0000313" key="10">
    <source>
        <dbReference type="Proteomes" id="UP001240171"/>
    </source>
</evidence>
<evidence type="ECO:0000256" key="1">
    <source>
        <dbReference type="ARBA" id="ARBA00004370"/>
    </source>
</evidence>
<keyword evidence="3" id="KW-0378">Hydrolase</keyword>
<dbReference type="PANTHER" id="PTHR10465:SF0">
    <property type="entry name" value="SARCALUMENIN"/>
    <property type="match status" value="1"/>
</dbReference>
<keyword evidence="2" id="KW-0547">Nucleotide-binding</keyword>
<feature type="domain" description="Dynamin N-terminal" evidence="8">
    <location>
        <begin position="46"/>
        <end position="209"/>
    </location>
</feature>
<evidence type="ECO:0000256" key="2">
    <source>
        <dbReference type="ARBA" id="ARBA00022741"/>
    </source>
</evidence>
<reference evidence="9 10" key="1">
    <citation type="submission" date="2023-07" db="EMBL/GenBank/DDBJ databases">
        <title>Paenibacillus sp. JX-17 nov. isolated from soil.</title>
        <authorList>
            <person name="Wan Y."/>
            <person name="Liu B."/>
        </authorList>
    </citation>
    <scope>NUCLEOTIDE SEQUENCE [LARGE SCALE GENOMIC DNA]</scope>
    <source>
        <strain evidence="9 10">JX-17</strain>
    </source>
</reference>
<evidence type="ECO:0000313" key="9">
    <source>
        <dbReference type="EMBL" id="MDO7905004.1"/>
    </source>
</evidence>
<keyword evidence="10" id="KW-1185">Reference proteome</keyword>
<dbReference type="PANTHER" id="PTHR10465">
    <property type="entry name" value="TRANSMEMBRANE GTPASE FZO1"/>
    <property type="match status" value="1"/>
</dbReference>
<dbReference type="InterPro" id="IPR027417">
    <property type="entry name" value="P-loop_NTPase"/>
</dbReference>
<dbReference type="Gene3D" id="3.40.50.300">
    <property type="entry name" value="P-loop containing nucleotide triphosphate hydrolases"/>
    <property type="match status" value="2"/>
</dbReference>
<dbReference type="RefSeq" id="WP_305022193.1">
    <property type="nucleotide sequence ID" value="NZ_JAUQTB010000001.1"/>
</dbReference>
<dbReference type="InterPro" id="IPR027094">
    <property type="entry name" value="Mitofusin_fam"/>
</dbReference>
<evidence type="ECO:0000259" key="8">
    <source>
        <dbReference type="Pfam" id="PF00350"/>
    </source>
</evidence>
<dbReference type="InterPro" id="IPR045063">
    <property type="entry name" value="Dynamin_N"/>
</dbReference>
<name>A0ABT9C8J9_9BACL</name>
<evidence type="ECO:0000256" key="6">
    <source>
        <dbReference type="SAM" id="Coils"/>
    </source>
</evidence>
<gene>
    <name evidence="9" type="ORF">Q5741_01090</name>
</gene>
<feature type="coiled-coil region" evidence="6">
    <location>
        <begin position="287"/>
        <end position="352"/>
    </location>
</feature>
<dbReference type="Proteomes" id="UP001240171">
    <property type="component" value="Unassembled WGS sequence"/>
</dbReference>
<evidence type="ECO:0000256" key="3">
    <source>
        <dbReference type="ARBA" id="ARBA00022801"/>
    </source>
</evidence>
<accession>A0ABT9C8J9</accession>
<dbReference type="Pfam" id="PF00350">
    <property type="entry name" value="Dynamin_N"/>
    <property type="match status" value="2"/>
</dbReference>
<keyword evidence="5" id="KW-0472">Membrane</keyword>
<organism evidence="9 10">
    <name type="scientific">Paenibacillus lacisoli</name>
    <dbReference type="NCBI Taxonomy" id="3064525"/>
    <lineage>
        <taxon>Bacteria</taxon>
        <taxon>Bacillati</taxon>
        <taxon>Bacillota</taxon>
        <taxon>Bacilli</taxon>
        <taxon>Bacillales</taxon>
        <taxon>Paenibacillaceae</taxon>
        <taxon>Paenibacillus</taxon>
    </lineage>
</organism>
<feature type="region of interest" description="Disordered" evidence="7">
    <location>
        <begin position="560"/>
        <end position="588"/>
    </location>
</feature>
<keyword evidence="6" id="KW-0175">Coiled coil</keyword>
<keyword evidence="4" id="KW-0342">GTP-binding</keyword>
<proteinExistence type="predicted"/>
<evidence type="ECO:0000256" key="7">
    <source>
        <dbReference type="SAM" id="MobiDB-lite"/>
    </source>
</evidence>
<protein>
    <submittedName>
        <fullName evidence="9">Dynamin family protein</fullName>
    </submittedName>
</protein>
<dbReference type="SUPFAM" id="SSF52540">
    <property type="entry name" value="P-loop containing nucleoside triphosphate hydrolases"/>
    <property type="match status" value="2"/>
</dbReference>
<dbReference type="CDD" id="cd09912">
    <property type="entry name" value="DLP_2"/>
    <property type="match status" value="2"/>
</dbReference>
<comment type="caution">
    <text evidence="9">The sequence shown here is derived from an EMBL/GenBank/DDBJ whole genome shotgun (WGS) entry which is preliminary data.</text>
</comment>
<dbReference type="EMBL" id="JAUQTB010000001">
    <property type="protein sequence ID" value="MDO7905004.1"/>
    <property type="molecule type" value="Genomic_DNA"/>
</dbReference>
<evidence type="ECO:0000256" key="5">
    <source>
        <dbReference type="ARBA" id="ARBA00023136"/>
    </source>
</evidence>
<evidence type="ECO:0000256" key="4">
    <source>
        <dbReference type="ARBA" id="ARBA00023134"/>
    </source>
</evidence>
<comment type="subcellular location">
    <subcellularLocation>
        <location evidence="1">Membrane</location>
    </subcellularLocation>
</comment>
<sequence length="1208" mass="133999">MLRTVTYEESKPLKSLMDYWSGEGNELAAGRARDLINKLGQNELTIAFCGHFSAGKSSLINSLCRRQVLPSGPVPTSANVVMIRDGEPRAVLHRLDADEGKLEASAARPADAVEVNPAELGEYCRNGDEYRSIEVWEDIPLLQGGAALLDTPGVDSTDSGHALATDSALHLADVVFYVMDYNHVQSENNLSFAKRLSDWGKPLYLIVNQIDKHRSRELSFTEYRRGVEAVFAAWQVNYADLIFTSVLHPEHELSQWNQLEHLIAGLIQNKVSLIEHSIISSLHHLGEQHLKDRQSDVQEEMEALLAEAGGEGGMQQLQTGLDTLTDQEQSLKTQAERALSEFRKELDSLLANANITPAQLRDAAGSYLESRKPGFKAGFLFAGNKTEQERARRLELLVSMLRGQVEGQVDFHVRSLLRELGERYRLWSAEWESRLTSELPETDAALVAGLVREGAISPEYTLQYSKDLRAEITARYRRAALALAAALLDGLTARNMSALEAVQAERAALLARSTAAARYAELQQQAQQRAAAQAALLPPRRPLTSGVLPEVDALVPAAQPVGTEPATRTPAMQAPHAETRPAGGGRRRRLERAAARLEAAAALVEPYAGMGSAVRSLRARAKDLAGGRFTLALFGAFSAGKSSFANALLGEPVLPVSPHPTTAAINRILAPEEGRAHGTAVVTMKTREAFEEDLRHAFQLLGLGAPRENWREMATELSPQGIHPAGRPQYSFIRAAAAGWHTAEEHLGERIQVNMEEYRSFVADEQKSCFVSSIDLHYSCELTEQGIVIVDTPGADSVNARHTGVTFEYMKNADALIFVTYYNHAFSQGDRQFLMQLGRVKDTLALNNMFFIINASDLASSDQELGQVQEHVAQQLKINGISLPRLYPLSSLQAMEAKETGNSAGLAQSGFLRFEEAFTAFAGDQLPALSEQSVEEELRRLTARVSRMVMEAEADEEVRTSRLASMEQQMKGAKYKCIRLEQLDKTAELAQETGELLYHVRQRVFFRLGSLMAEAFHSSVLREGTDLKRGFMACGRELMRMLSLDLNQELLALTLNLEQTAKKLLRKEVSTVLEEVAGELPDFEPALPDMKMTWPTPPMAELNLQDQLDWGSYWRMFKNPRSFFEGGGRSGLQQALEPKLREAVEQAVTPYQQQITNYYSQHLLDSGRFQADQLREQLGELEGSLRELWQQTGAASDWQQLLSRLETR</sequence>
<feature type="domain" description="Dynamin N-terminal" evidence="8">
    <location>
        <begin position="632"/>
        <end position="854"/>
    </location>
</feature>